<keyword evidence="1" id="KW-0863">Zinc-finger</keyword>
<proteinExistence type="predicted"/>
<protein>
    <submittedName>
        <fullName evidence="4">Zinc finger HIT domain-containing protein 2</fullName>
    </submittedName>
</protein>
<dbReference type="PANTHER" id="PTHR15555">
    <property type="entry name" value="ZINC FINGER HIT DOMAIN CONTAINING PROTEIN 2 PROTEIN FON -RELATED"/>
    <property type="match status" value="1"/>
</dbReference>
<organism evidence="3 4">
    <name type="scientific">Sitophilus oryzae</name>
    <name type="common">Rice weevil</name>
    <name type="synonym">Curculio oryzae</name>
    <dbReference type="NCBI Taxonomy" id="7048"/>
    <lineage>
        <taxon>Eukaryota</taxon>
        <taxon>Metazoa</taxon>
        <taxon>Ecdysozoa</taxon>
        <taxon>Arthropoda</taxon>
        <taxon>Hexapoda</taxon>
        <taxon>Insecta</taxon>
        <taxon>Pterygota</taxon>
        <taxon>Neoptera</taxon>
        <taxon>Endopterygota</taxon>
        <taxon>Coleoptera</taxon>
        <taxon>Polyphaga</taxon>
        <taxon>Cucujiformia</taxon>
        <taxon>Curculionidae</taxon>
        <taxon>Dryophthorinae</taxon>
        <taxon>Sitophilus</taxon>
    </lineage>
</organism>
<sequence>MASAKIIELDESNTCKICDNALAKYSCPKCNIIYCSLTCYQAEKHMECSENFYRDNVLEELNSNNVDSSKADKILEILKRTHENNKIVAPEPDLDSDVDLDDIGPFSQFVDIEDLEEDLDSDDEDYIDIAERLAGVNLDDPEQIWEKLTEDEIQNFVSFLKSEDVSKLIPSWQPWWLYSEDKVTEINAGLGDFKNNCPKPGNIKDFSSITNKAPANSVKYNLINILAAYAFTVRYFNGEYFDFANEAVASIATISLTLKKGQNFEDRETSIKSVEQECINSEWIRTDSENLDLMRDDVSKILQGPNTQEKNYYVLCALTDLENLLKEAQAPKNTQSGEKGAFSKQFPNDMFPQVQHEKKENIKKYLRKVEYFQSYAKDVFQM</sequence>
<dbReference type="OrthoDB" id="10005492at2759"/>
<dbReference type="Pfam" id="PF04438">
    <property type="entry name" value="zf-HIT"/>
    <property type="match status" value="1"/>
</dbReference>
<dbReference type="Proteomes" id="UP000504635">
    <property type="component" value="Unplaced"/>
</dbReference>
<dbReference type="KEGG" id="soy:115877113"/>
<feature type="domain" description="HIT-type" evidence="2">
    <location>
        <begin position="15"/>
        <end position="48"/>
    </location>
</feature>
<dbReference type="AlphaFoldDB" id="A0A6J2XCV1"/>
<dbReference type="GO" id="GO:0008270">
    <property type="term" value="F:zinc ion binding"/>
    <property type="evidence" value="ECO:0007669"/>
    <property type="project" value="UniProtKB-UniRule"/>
</dbReference>
<dbReference type="FunCoup" id="A0A6J2XCV1">
    <property type="interactions" value="256"/>
</dbReference>
<keyword evidence="3" id="KW-1185">Reference proteome</keyword>
<dbReference type="PANTHER" id="PTHR15555:SF0">
    <property type="entry name" value="ZINC FINGER HIT DOMAIN-CONTAINING PROTEIN 2"/>
    <property type="match status" value="1"/>
</dbReference>
<dbReference type="Gene3D" id="3.30.60.190">
    <property type="match status" value="1"/>
</dbReference>
<dbReference type="SUPFAM" id="SSF144232">
    <property type="entry name" value="HIT/MYND zinc finger-like"/>
    <property type="match status" value="1"/>
</dbReference>
<gene>
    <name evidence="4" type="primary">LOC115877113</name>
</gene>
<name>A0A6J2XCV1_SITOR</name>
<evidence type="ECO:0000259" key="2">
    <source>
        <dbReference type="PROSITE" id="PS51083"/>
    </source>
</evidence>
<dbReference type="CDD" id="cd23024">
    <property type="entry name" value="zf-HIT_ZNHIT2-3"/>
    <property type="match status" value="1"/>
</dbReference>
<dbReference type="RefSeq" id="XP_030749077.1">
    <property type="nucleotide sequence ID" value="XM_030893217.1"/>
</dbReference>
<dbReference type="PROSITE" id="PS51083">
    <property type="entry name" value="ZF_HIT"/>
    <property type="match status" value="1"/>
</dbReference>
<dbReference type="InterPro" id="IPR007529">
    <property type="entry name" value="Znf_HIT"/>
</dbReference>
<dbReference type="InterPro" id="IPR039646">
    <property type="entry name" value="ZNHIT2"/>
</dbReference>
<dbReference type="GeneID" id="115877113"/>
<keyword evidence="1" id="KW-0479">Metal-binding</keyword>
<reference evidence="4" key="1">
    <citation type="submission" date="2025-08" db="UniProtKB">
        <authorList>
            <consortium name="RefSeq"/>
        </authorList>
    </citation>
    <scope>IDENTIFICATION</scope>
    <source>
        <tissue evidence="4">Gonads</tissue>
    </source>
</reference>
<keyword evidence="1" id="KW-0862">Zinc</keyword>
<dbReference type="InParanoid" id="A0A6J2XCV1"/>
<accession>A0A6J2XCV1</accession>
<evidence type="ECO:0000313" key="3">
    <source>
        <dbReference type="Proteomes" id="UP000504635"/>
    </source>
</evidence>
<evidence type="ECO:0000313" key="4">
    <source>
        <dbReference type="RefSeq" id="XP_030749077.1"/>
    </source>
</evidence>
<evidence type="ECO:0000256" key="1">
    <source>
        <dbReference type="PROSITE-ProRule" id="PRU00453"/>
    </source>
</evidence>